<name>A0A4U0PK37_9SPHI</name>
<evidence type="ECO:0000313" key="3">
    <source>
        <dbReference type="Proteomes" id="UP000306808"/>
    </source>
</evidence>
<organism evidence="2 3">
    <name type="scientific">Sphingobacterium olei</name>
    <dbReference type="NCBI Taxonomy" id="2571155"/>
    <lineage>
        <taxon>Bacteria</taxon>
        <taxon>Pseudomonadati</taxon>
        <taxon>Bacteroidota</taxon>
        <taxon>Sphingobacteriia</taxon>
        <taxon>Sphingobacteriales</taxon>
        <taxon>Sphingobacteriaceae</taxon>
        <taxon>Sphingobacterium</taxon>
    </lineage>
</organism>
<comment type="caution">
    <text evidence="2">The sequence shown here is derived from an EMBL/GenBank/DDBJ whole genome shotgun (WGS) entry which is preliminary data.</text>
</comment>
<dbReference type="RefSeq" id="WP_136899837.1">
    <property type="nucleotide sequence ID" value="NZ_SUME01000001.1"/>
</dbReference>
<dbReference type="Proteomes" id="UP000306808">
    <property type="component" value="Unassembled WGS sequence"/>
</dbReference>
<proteinExistence type="predicted"/>
<sequence>MLDRDLAHLYGVETRVLKQAVRRNMDRFPEDFMFELTNDEVENMVSQFVIPDKKLFGGALQCRSFAVEAYLMDVA</sequence>
<protein>
    <submittedName>
        <fullName evidence="2">ORF6N domain-containing protein</fullName>
    </submittedName>
</protein>
<gene>
    <name evidence="2" type="ORF">FAZ15_03155</name>
</gene>
<evidence type="ECO:0000313" key="2">
    <source>
        <dbReference type="EMBL" id="TJZ63294.1"/>
    </source>
</evidence>
<reference evidence="2 3" key="1">
    <citation type="submission" date="2019-04" db="EMBL/GenBank/DDBJ databases">
        <title>Sphingobacterium olei sp. nov., isolated from oil-contaminated soil.</title>
        <authorList>
            <person name="Liu B."/>
        </authorList>
    </citation>
    <scope>NUCLEOTIDE SEQUENCE [LARGE SCALE GENOMIC DNA]</scope>
    <source>
        <strain evidence="2 3">HAL-9</strain>
    </source>
</reference>
<dbReference type="EMBL" id="SUME01000001">
    <property type="protein sequence ID" value="TJZ63294.1"/>
    <property type="molecule type" value="Genomic_DNA"/>
</dbReference>
<dbReference type="AlphaFoldDB" id="A0A4U0PK37"/>
<dbReference type="OrthoDB" id="9816206at2"/>
<accession>A0A4U0PK37</accession>
<dbReference type="InterPro" id="IPR018873">
    <property type="entry name" value="KilA-N_DNA-bd_domain"/>
</dbReference>
<keyword evidence="3" id="KW-1185">Reference proteome</keyword>
<evidence type="ECO:0000259" key="1">
    <source>
        <dbReference type="Pfam" id="PF10543"/>
    </source>
</evidence>
<feature type="domain" description="KilA-N DNA-binding" evidence="1">
    <location>
        <begin position="1"/>
        <end position="53"/>
    </location>
</feature>
<dbReference type="Pfam" id="PF10543">
    <property type="entry name" value="ORF6N"/>
    <property type="match status" value="1"/>
</dbReference>